<dbReference type="OrthoDB" id="3360715at2759"/>
<evidence type="ECO:0000313" key="3">
    <source>
        <dbReference type="Proteomes" id="UP000765509"/>
    </source>
</evidence>
<organism evidence="2 3">
    <name type="scientific">Austropuccinia psidii MF-1</name>
    <dbReference type="NCBI Taxonomy" id="1389203"/>
    <lineage>
        <taxon>Eukaryota</taxon>
        <taxon>Fungi</taxon>
        <taxon>Dikarya</taxon>
        <taxon>Basidiomycota</taxon>
        <taxon>Pucciniomycotina</taxon>
        <taxon>Pucciniomycetes</taxon>
        <taxon>Pucciniales</taxon>
        <taxon>Sphaerophragmiaceae</taxon>
        <taxon>Austropuccinia</taxon>
    </lineage>
</organism>
<sequence>MSIRLQDTNISEEQVIVAFHSFLQGALAQAHLERLLDSSILSSAQADIQIQGPSICLFLAALRSEGDPPSIATSLIMLNQDSCPPSFRNWFILWSQCVPKIKGLSFDLRHDLARIICDQEPQCQPIRIDLPIIAQNLRAIAIEISQRHLDYALQHGPSQEKPLSSNFKPPPAYDDTITDAPGSGPLDTPQIAQFTLASQPPQSSLNLDPSFENHPALQIIRETLYASLADTLYATPTVFSILQSPNSTDAQLSRAYFASLCLALLEMSLTLVNSVNRTMKVVNLGSHYPTVLKIEDCPPHLLPIAGQLFQIADSTQDLLQQDTENAIQEAGGQHENHLNDGKRQDRQTKLERLRLELEYGTNCQANEDLDELREQIPIEPLRVVANRINELALRIGQIPSFREREEALFMVLIPCLAKRQKPGGS</sequence>
<accession>A0A9Q3CGM5</accession>
<dbReference type="EMBL" id="AVOT02006726">
    <property type="protein sequence ID" value="MBW0482297.1"/>
    <property type="molecule type" value="Genomic_DNA"/>
</dbReference>
<keyword evidence="3" id="KW-1185">Reference proteome</keyword>
<dbReference type="AlphaFoldDB" id="A0A9Q3CGM5"/>
<protein>
    <submittedName>
        <fullName evidence="2">Uncharacterized protein</fullName>
    </submittedName>
</protein>
<name>A0A9Q3CGM5_9BASI</name>
<gene>
    <name evidence="2" type="ORF">O181_022012</name>
</gene>
<evidence type="ECO:0000256" key="1">
    <source>
        <dbReference type="SAM" id="MobiDB-lite"/>
    </source>
</evidence>
<feature type="region of interest" description="Disordered" evidence="1">
    <location>
        <begin position="155"/>
        <end position="184"/>
    </location>
</feature>
<dbReference type="Proteomes" id="UP000765509">
    <property type="component" value="Unassembled WGS sequence"/>
</dbReference>
<reference evidence="2" key="1">
    <citation type="submission" date="2021-03" db="EMBL/GenBank/DDBJ databases">
        <title>Draft genome sequence of rust myrtle Austropuccinia psidii MF-1, a brazilian biotype.</title>
        <authorList>
            <person name="Quecine M.C."/>
            <person name="Pachon D.M.R."/>
            <person name="Bonatelli M.L."/>
            <person name="Correr F.H."/>
            <person name="Franceschini L.M."/>
            <person name="Leite T.F."/>
            <person name="Margarido G.R.A."/>
            <person name="Almeida C.A."/>
            <person name="Ferrarezi J.A."/>
            <person name="Labate C.A."/>
        </authorList>
    </citation>
    <scope>NUCLEOTIDE SEQUENCE</scope>
    <source>
        <strain evidence="2">MF-1</strain>
    </source>
</reference>
<comment type="caution">
    <text evidence="2">The sequence shown here is derived from an EMBL/GenBank/DDBJ whole genome shotgun (WGS) entry which is preliminary data.</text>
</comment>
<evidence type="ECO:0000313" key="2">
    <source>
        <dbReference type="EMBL" id="MBW0482297.1"/>
    </source>
</evidence>
<proteinExistence type="predicted"/>